<gene>
    <name evidence="1" type="ORF">F4Y60_12895</name>
</gene>
<organism evidence="1">
    <name type="scientific">Boseongicola sp. SB0664_bin_43</name>
    <dbReference type="NCBI Taxonomy" id="2604844"/>
    <lineage>
        <taxon>Bacteria</taxon>
        <taxon>Pseudomonadati</taxon>
        <taxon>Pseudomonadota</taxon>
        <taxon>Alphaproteobacteria</taxon>
        <taxon>Rhodobacterales</taxon>
        <taxon>Paracoccaceae</taxon>
        <taxon>Boseongicola</taxon>
    </lineage>
</organism>
<comment type="caution">
    <text evidence="1">The sequence shown here is derived from an EMBL/GenBank/DDBJ whole genome shotgun (WGS) entry which is preliminary data.</text>
</comment>
<reference evidence="1" key="1">
    <citation type="submission" date="2019-09" db="EMBL/GenBank/DDBJ databases">
        <title>Characterisation of the sponge microbiome using genome-centric metagenomics.</title>
        <authorList>
            <person name="Engelberts J.P."/>
            <person name="Robbins S.J."/>
            <person name="De Goeij J.M."/>
            <person name="Aranda M."/>
            <person name="Bell S.C."/>
            <person name="Webster N.S."/>
        </authorList>
    </citation>
    <scope>NUCLEOTIDE SEQUENCE</scope>
    <source>
        <strain evidence="1">SB0664_bin_43</strain>
    </source>
</reference>
<dbReference type="AlphaFoldDB" id="A0A6B0Y496"/>
<accession>A0A6B0Y496</accession>
<protein>
    <submittedName>
        <fullName evidence="1">Uncharacterized protein</fullName>
    </submittedName>
</protein>
<sequence length="90" mass="9817">MKDRASGADERSGNEGRDIVRIELPREACEVLSELCAHLADMIAAGDCGCEFCEERFAQAEAWEGVFRGMAETEPGTTHEVVVGQDGYVH</sequence>
<evidence type="ECO:0000313" key="1">
    <source>
        <dbReference type="EMBL" id="MXY34952.1"/>
    </source>
</evidence>
<proteinExistence type="predicted"/>
<dbReference type="EMBL" id="VXRY01000531">
    <property type="protein sequence ID" value="MXY34952.1"/>
    <property type="molecule type" value="Genomic_DNA"/>
</dbReference>
<name>A0A6B0Y496_9RHOB</name>